<keyword evidence="1" id="KW-1133">Transmembrane helix</keyword>
<keyword evidence="3" id="KW-1185">Reference proteome</keyword>
<keyword evidence="1" id="KW-0812">Transmembrane</keyword>
<feature type="transmembrane region" description="Helical" evidence="1">
    <location>
        <begin position="44"/>
        <end position="62"/>
    </location>
</feature>
<comment type="caution">
    <text evidence="2">The sequence shown here is derived from an EMBL/GenBank/DDBJ whole genome shotgun (WGS) entry which is preliminary data.</text>
</comment>
<sequence length="100" mass="10571">MGQIGAGLMQILLVILGGVALLGLCLVAGGLFGPGGSFGMRRASLIFVPLWLIAALLYWWISATWGGRTAADEFPFVLIIFAAPALAALGVWWRMGRKPA</sequence>
<dbReference type="Proteomes" id="UP000239772">
    <property type="component" value="Unassembled WGS sequence"/>
</dbReference>
<protein>
    <recommendedName>
        <fullName evidence="4">Transmembrane protein</fullName>
    </recommendedName>
</protein>
<evidence type="ECO:0000313" key="3">
    <source>
        <dbReference type="Proteomes" id="UP000239772"/>
    </source>
</evidence>
<dbReference type="AlphaFoldDB" id="A0A2T1HZF8"/>
<feature type="transmembrane region" description="Helical" evidence="1">
    <location>
        <begin position="74"/>
        <end position="93"/>
    </location>
</feature>
<evidence type="ECO:0008006" key="4">
    <source>
        <dbReference type="Google" id="ProtNLM"/>
    </source>
</evidence>
<name>A0A2T1HZF8_9HYPH</name>
<evidence type="ECO:0000313" key="2">
    <source>
        <dbReference type="EMBL" id="PSC06849.1"/>
    </source>
</evidence>
<evidence type="ECO:0000256" key="1">
    <source>
        <dbReference type="SAM" id="Phobius"/>
    </source>
</evidence>
<organism evidence="2 3">
    <name type="scientific">Alsobacter soli</name>
    <dbReference type="NCBI Taxonomy" id="2109933"/>
    <lineage>
        <taxon>Bacteria</taxon>
        <taxon>Pseudomonadati</taxon>
        <taxon>Pseudomonadota</taxon>
        <taxon>Alphaproteobacteria</taxon>
        <taxon>Hyphomicrobiales</taxon>
        <taxon>Alsobacteraceae</taxon>
        <taxon>Alsobacter</taxon>
    </lineage>
</organism>
<dbReference type="EMBL" id="PVZS01000001">
    <property type="protein sequence ID" value="PSC06849.1"/>
    <property type="molecule type" value="Genomic_DNA"/>
</dbReference>
<accession>A0A2T1HZF8</accession>
<keyword evidence="1" id="KW-0472">Membrane</keyword>
<feature type="transmembrane region" description="Helical" evidence="1">
    <location>
        <begin position="6"/>
        <end position="32"/>
    </location>
</feature>
<gene>
    <name evidence="2" type="ORF">SLNSH_00205</name>
</gene>
<reference evidence="3" key="1">
    <citation type="submission" date="2018-03" db="EMBL/GenBank/DDBJ databases">
        <authorList>
            <person name="Sun L."/>
            <person name="Liu H."/>
            <person name="Chen W."/>
            <person name="Huang K."/>
            <person name="Liu W."/>
            <person name="Gao X."/>
        </authorList>
    </citation>
    <scope>NUCLEOTIDE SEQUENCE [LARGE SCALE GENOMIC DNA]</scope>
    <source>
        <strain evidence="3">SH9</strain>
    </source>
</reference>
<proteinExistence type="predicted"/>